<protein>
    <submittedName>
        <fullName evidence="9">Tannase/feruloyl esterase family alpha/beta hydrolase</fullName>
    </submittedName>
</protein>
<reference evidence="10" key="1">
    <citation type="journal article" date="2019" name="Int. J. Syst. Evol. Microbiol.">
        <title>The Global Catalogue of Microorganisms (GCM) 10K type strain sequencing project: providing services to taxonomists for standard genome sequencing and annotation.</title>
        <authorList>
            <consortium name="The Broad Institute Genomics Platform"/>
            <consortium name="The Broad Institute Genome Sequencing Center for Infectious Disease"/>
            <person name="Wu L."/>
            <person name="Ma J."/>
        </authorList>
    </citation>
    <scope>NUCLEOTIDE SEQUENCE [LARGE SCALE GENOMIC DNA]</scope>
    <source>
        <strain evidence="10">JCM 18123</strain>
    </source>
</reference>
<keyword evidence="5 9" id="KW-0378">Hydrolase</keyword>
<dbReference type="PANTHER" id="PTHR33938">
    <property type="entry name" value="FERULOYL ESTERASE B-RELATED"/>
    <property type="match status" value="1"/>
</dbReference>
<dbReference type="Pfam" id="PF07519">
    <property type="entry name" value="Tannase"/>
    <property type="match status" value="1"/>
</dbReference>
<name>A0ABP9G426_9ACTN</name>
<dbReference type="PANTHER" id="PTHR33938:SF15">
    <property type="entry name" value="FERULOYL ESTERASE B-RELATED"/>
    <property type="match status" value="1"/>
</dbReference>
<keyword evidence="2" id="KW-0719">Serine esterase</keyword>
<evidence type="ECO:0000256" key="5">
    <source>
        <dbReference type="ARBA" id="ARBA00022801"/>
    </source>
</evidence>
<organism evidence="9 10">
    <name type="scientific">Streptomonospora halophila</name>
    <dbReference type="NCBI Taxonomy" id="427369"/>
    <lineage>
        <taxon>Bacteria</taxon>
        <taxon>Bacillati</taxon>
        <taxon>Actinomycetota</taxon>
        <taxon>Actinomycetes</taxon>
        <taxon>Streptosporangiales</taxon>
        <taxon>Nocardiopsidaceae</taxon>
        <taxon>Streptomonospora</taxon>
    </lineage>
</organism>
<keyword evidence="7" id="KW-1015">Disulfide bond</keyword>
<evidence type="ECO:0000256" key="4">
    <source>
        <dbReference type="ARBA" id="ARBA00022729"/>
    </source>
</evidence>
<evidence type="ECO:0000256" key="3">
    <source>
        <dbReference type="ARBA" id="ARBA00022723"/>
    </source>
</evidence>
<evidence type="ECO:0000256" key="7">
    <source>
        <dbReference type="ARBA" id="ARBA00023157"/>
    </source>
</evidence>
<dbReference type="SUPFAM" id="SSF53474">
    <property type="entry name" value="alpha/beta-Hydrolases"/>
    <property type="match status" value="1"/>
</dbReference>
<keyword evidence="3" id="KW-0479">Metal-binding</keyword>
<comment type="similarity">
    <text evidence="1">Belongs to the tannase family.</text>
</comment>
<dbReference type="EMBL" id="BAABIK010000001">
    <property type="protein sequence ID" value="GAA4926632.1"/>
    <property type="molecule type" value="Genomic_DNA"/>
</dbReference>
<evidence type="ECO:0000256" key="1">
    <source>
        <dbReference type="ARBA" id="ARBA00006249"/>
    </source>
</evidence>
<dbReference type="InterPro" id="IPR029058">
    <property type="entry name" value="AB_hydrolase_fold"/>
</dbReference>
<proteinExistence type="inferred from homology"/>
<keyword evidence="4 8" id="KW-0732">Signal</keyword>
<accession>A0ABP9G426</accession>
<evidence type="ECO:0000256" key="8">
    <source>
        <dbReference type="SAM" id="SignalP"/>
    </source>
</evidence>
<comment type="caution">
    <text evidence="9">The sequence shown here is derived from an EMBL/GenBank/DDBJ whole genome shotgun (WGS) entry which is preliminary data.</text>
</comment>
<gene>
    <name evidence="9" type="ORF">GCM10023224_01800</name>
</gene>
<evidence type="ECO:0000256" key="6">
    <source>
        <dbReference type="ARBA" id="ARBA00022837"/>
    </source>
</evidence>
<keyword evidence="10" id="KW-1185">Reference proteome</keyword>
<evidence type="ECO:0000313" key="10">
    <source>
        <dbReference type="Proteomes" id="UP001499993"/>
    </source>
</evidence>
<evidence type="ECO:0000256" key="2">
    <source>
        <dbReference type="ARBA" id="ARBA00022487"/>
    </source>
</evidence>
<evidence type="ECO:0000313" key="9">
    <source>
        <dbReference type="EMBL" id="GAA4926632.1"/>
    </source>
</evidence>
<dbReference type="GO" id="GO:0016787">
    <property type="term" value="F:hydrolase activity"/>
    <property type="evidence" value="ECO:0007669"/>
    <property type="project" value="UniProtKB-KW"/>
</dbReference>
<dbReference type="InterPro" id="IPR011118">
    <property type="entry name" value="Tannase/feruloyl_esterase"/>
</dbReference>
<dbReference type="RefSeq" id="WP_345555013.1">
    <property type="nucleotide sequence ID" value="NZ_BAABIK010000001.1"/>
</dbReference>
<feature type="signal peptide" evidence="8">
    <location>
        <begin position="1"/>
        <end position="37"/>
    </location>
</feature>
<sequence length="560" mass="59884">MRPGTQTSGPGTARTGLVLAVAAVILCTAAAARPAAAEDAAPQGKRPQCAELEGREIPASAISLPTRGGSVTAASAVTEAVGRESVSYCRIDAALHPVDTSAPDIGMRIAVPVEWNRKTMMFGGGGYNGTVPDVTAGVPFGPADEPTPLARGYATYAGDSGHQADPAMHPVPSLDGSFAVNDEALRNFATGDALKKTHDAALFLIRQSRRAEPKHAYFAGGSTGGREALAAVQRWPRAFDGVISAYPAWNNLAEALYLGYATQLLAEPDAFPGPEKQGLLYDSAVGACDGLDGLEDGIVSNVRACDFDPRELRCPGGEDTGTACLSDRQIGSVRAISSEWAWPYEIASGERSYPGFPFLSGADMRTPLLGFGTAAPADPMPLTSGYGMQYWDQWVKYFLTRDPGRSALSVDPRHPGKWRERISRLSALQDLNDADLRPFRRAGGRLLLIHGAADELVSHRSTNDYYERVVATVGPRKTKRFMRYYLVPGANHANVGDPAFAAAWDSVTALEQWVENRRPPTDPVVTAGGDGRSRPLCEYPLWPRYRSGDPASADSFVCTR</sequence>
<keyword evidence="6" id="KW-0106">Calcium</keyword>
<dbReference type="Proteomes" id="UP001499993">
    <property type="component" value="Unassembled WGS sequence"/>
</dbReference>
<feature type="chain" id="PRO_5046143537" evidence="8">
    <location>
        <begin position="38"/>
        <end position="560"/>
    </location>
</feature>
<dbReference type="Gene3D" id="3.40.50.1820">
    <property type="entry name" value="alpha/beta hydrolase"/>
    <property type="match status" value="1"/>
</dbReference>